<dbReference type="Pfam" id="PF07738">
    <property type="entry name" value="Sad1_UNC"/>
    <property type="match status" value="1"/>
</dbReference>
<feature type="compositionally biased region" description="Basic and acidic residues" evidence="5">
    <location>
        <begin position="220"/>
        <end position="248"/>
    </location>
</feature>
<keyword evidence="4" id="KW-0472">Membrane</keyword>
<accession>A0A395S7L4</accession>
<comment type="subcellular location">
    <subcellularLocation>
        <location evidence="1">Membrane</location>
    </subcellularLocation>
</comment>
<dbReference type="Gene3D" id="2.60.120.260">
    <property type="entry name" value="Galactose-binding domain-like"/>
    <property type="match status" value="1"/>
</dbReference>
<evidence type="ECO:0000313" key="8">
    <source>
        <dbReference type="Proteomes" id="UP000266152"/>
    </source>
</evidence>
<reference evidence="7 8" key="1">
    <citation type="journal article" date="2018" name="PLoS Pathog.">
        <title>Evolution of structural diversity of trichothecenes, a family of toxins produced by plant pathogenic and entomopathogenic fungi.</title>
        <authorList>
            <person name="Proctor R.H."/>
            <person name="McCormick S.P."/>
            <person name="Kim H.S."/>
            <person name="Cardoza R.E."/>
            <person name="Stanley A.M."/>
            <person name="Lindo L."/>
            <person name="Kelly A."/>
            <person name="Brown D.W."/>
            <person name="Lee T."/>
            <person name="Vaughan M.M."/>
            <person name="Alexander N.J."/>
            <person name="Busman M."/>
            <person name="Gutierrez S."/>
        </authorList>
    </citation>
    <scope>NUCLEOTIDE SEQUENCE [LARGE SCALE GENOMIC DNA]</scope>
    <source>
        <strain evidence="7 8">NRRL 3299</strain>
    </source>
</reference>
<proteinExistence type="predicted"/>
<organism evidence="7 8">
    <name type="scientific">Fusarium sporotrichioides</name>
    <dbReference type="NCBI Taxonomy" id="5514"/>
    <lineage>
        <taxon>Eukaryota</taxon>
        <taxon>Fungi</taxon>
        <taxon>Dikarya</taxon>
        <taxon>Ascomycota</taxon>
        <taxon>Pezizomycotina</taxon>
        <taxon>Sordariomycetes</taxon>
        <taxon>Hypocreomycetidae</taxon>
        <taxon>Hypocreales</taxon>
        <taxon>Nectriaceae</taxon>
        <taxon>Fusarium</taxon>
    </lineage>
</organism>
<dbReference type="Proteomes" id="UP000266152">
    <property type="component" value="Unassembled WGS sequence"/>
</dbReference>
<dbReference type="PANTHER" id="PTHR12911:SF8">
    <property type="entry name" value="KLAROID PROTEIN-RELATED"/>
    <property type="match status" value="1"/>
</dbReference>
<dbReference type="InterPro" id="IPR012919">
    <property type="entry name" value="SUN_dom"/>
</dbReference>
<sequence length="1012" mass="114778">MPPRPARRNTRYPSREPEEATGATQISLVKPKLPPLKGTPSVRRQYTYGSGVEPPPRPGAGLQRMDLKNAVSQALAKRIDEDEEFVRPPIPKPAAPKPAAAKTDRTKKSKDNAARQAVTTATGHLAVGRDDDSSRSFGLESEYYDHATIEPAPSKPSQAPKKQQAAPKISLEPEEEESSDDDSLPSPDENEPRSSARLIENFDEIDTARQNSSQSSRPRGQRDSARLAEDLETRRDAAETARQSDSRSSRSRGQQETSARSKESRDTQTAKSTTWAKQKPYPGADTEQQTGAGATLNDRRSSGKRSLFGQATSSGSDALNRARQIPDDPQQRDWEIQREISAAEAENARIHNMVERMAVDPWYYEWMRFRGWLRFILWPPYWFRRGDRDPFDFTFDDDVDDSGEGPTEWIRLFYPTTYLRALKRWFDKIMDHVFNFIDRLSGIQLGQVRRSFAERIVWALALGGVALFLIISSGALRYVPEIPDIDSLKPSINWPSSDGFSAGKMIPSLSWPSLPSWPSWSRDDDEIPFYDPFAMDDVVIPDDHKRALDALKKQSEIHKKALKRLETILPRMVHMDLVNGRPSIKPEFWHALQDRLRESGSFLNMEKKSSNYEISSEQQWKAIVARLGKDPTFKGKLDGIVGNSIQDKLPNFWDTWFRNNNDVLEPLVEKAMAKKQTAGSGPAFDQKLSKIVSEELRKQNQTAVSRDDFLAHLRDDLTKHESEVEAEFSRLKSYMNDHIKESIRTAQMMAPQAMSDAEMKQLIRKIIYQTLTDGSLQAVSKSKINAHWNSNLKYQVNFFGTGAGASIETKYTAPLWNPYSTKAHEKEALALGLEGIHRRPPVQVLLPWQEEGDRWCGSHAEDVEGKPHGVGLSIQLGHRVIPENIAVEHIHPNATMDPDARPRHIEVFAAFEFKEDQELVRDYSSNKFPDHINGWDFNPSPLPDSFVKITQFEYQGDELNEGVHVHHINDEFANLGIPTDHVIIRALSNYGAPDHTCFYRVRLFGKRVDELE</sequence>
<evidence type="ECO:0000256" key="1">
    <source>
        <dbReference type="ARBA" id="ARBA00004370"/>
    </source>
</evidence>
<feature type="compositionally biased region" description="Basic and acidic residues" evidence="5">
    <location>
        <begin position="259"/>
        <end position="268"/>
    </location>
</feature>
<keyword evidence="8" id="KW-1185">Reference proteome</keyword>
<feature type="compositionally biased region" description="Acidic residues" evidence="5">
    <location>
        <begin position="172"/>
        <end position="183"/>
    </location>
</feature>
<evidence type="ECO:0000256" key="3">
    <source>
        <dbReference type="ARBA" id="ARBA00022989"/>
    </source>
</evidence>
<evidence type="ECO:0000256" key="5">
    <source>
        <dbReference type="SAM" id="MobiDB-lite"/>
    </source>
</evidence>
<evidence type="ECO:0000256" key="2">
    <source>
        <dbReference type="ARBA" id="ARBA00022692"/>
    </source>
</evidence>
<dbReference type="AlphaFoldDB" id="A0A395S7L4"/>
<name>A0A395S7L4_FUSSP</name>
<dbReference type="InterPro" id="IPR045119">
    <property type="entry name" value="SUN1-5"/>
</dbReference>
<feature type="compositionally biased region" description="Basic residues" evidence="5">
    <location>
        <begin position="1"/>
        <end position="10"/>
    </location>
</feature>
<feature type="domain" description="SUN" evidence="6">
    <location>
        <begin position="804"/>
        <end position="1008"/>
    </location>
</feature>
<feature type="region of interest" description="Disordered" evidence="5">
    <location>
        <begin position="1"/>
        <end position="332"/>
    </location>
</feature>
<feature type="compositionally biased region" description="Basic and acidic residues" evidence="5">
    <location>
        <begin position="102"/>
        <end position="113"/>
    </location>
</feature>
<dbReference type="PANTHER" id="PTHR12911">
    <property type="entry name" value="SAD1/UNC-84-LIKE PROTEIN-RELATED"/>
    <property type="match status" value="1"/>
</dbReference>
<dbReference type="GO" id="GO:0034993">
    <property type="term" value="C:meiotic nuclear membrane microtubule tethering complex"/>
    <property type="evidence" value="ECO:0007669"/>
    <property type="project" value="TreeGrafter"/>
</dbReference>
<evidence type="ECO:0000256" key="4">
    <source>
        <dbReference type="ARBA" id="ARBA00023136"/>
    </source>
</evidence>
<dbReference type="GO" id="GO:0043495">
    <property type="term" value="F:protein-membrane adaptor activity"/>
    <property type="evidence" value="ECO:0007669"/>
    <property type="project" value="TreeGrafter"/>
</dbReference>
<dbReference type="PROSITE" id="PS51469">
    <property type="entry name" value="SUN"/>
    <property type="match status" value="1"/>
</dbReference>
<keyword evidence="2" id="KW-0812">Transmembrane</keyword>
<keyword evidence="3" id="KW-1133">Transmembrane helix</keyword>
<dbReference type="STRING" id="5514.A0A395S7L4"/>
<feature type="compositionally biased region" description="Low complexity" evidence="5">
    <location>
        <begin position="151"/>
        <end position="170"/>
    </location>
</feature>
<protein>
    <submittedName>
        <fullName evidence="7">Spindle pole body-associated sad1</fullName>
    </submittedName>
</protein>
<dbReference type="EMBL" id="PXOF01000074">
    <property type="protein sequence ID" value="RGP68237.1"/>
    <property type="molecule type" value="Genomic_DNA"/>
</dbReference>
<evidence type="ECO:0000313" key="7">
    <source>
        <dbReference type="EMBL" id="RGP68237.1"/>
    </source>
</evidence>
<comment type="caution">
    <text evidence="7">The sequence shown here is derived from an EMBL/GenBank/DDBJ whole genome shotgun (WGS) entry which is preliminary data.</text>
</comment>
<feature type="compositionally biased region" description="Polar residues" evidence="5">
    <location>
        <begin position="208"/>
        <end position="218"/>
    </location>
</feature>
<evidence type="ECO:0000259" key="6">
    <source>
        <dbReference type="PROSITE" id="PS51469"/>
    </source>
</evidence>
<gene>
    <name evidence="7" type="ORF">FSPOR_5490</name>
</gene>